<dbReference type="AlphaFoldDB" id="A0A5A7NB97"/>
<dbReference type="EMBL" id="BKCN01000041">
    <property type="protein sequence ID" value="GER05673.1"/>
    <property type="molecule type" value="Genomic_DNA"/>
</dbReference>
<name>A0A5A7NB97_9PROT</name>
<comment type="caution">
    <text evidence="4">The sequence shown here is derived from an EMBL/GenBank/DDBJ whole genome shotgun (WGS) entry which is preliminary data.</text>
</comment>
<feature type="region of interest" description="Disordered" evidence="1">
    <location>
        <begin position="528"/>
        <end position="583"/>
    </location>
</feature>
<dbReference type="InterPro" id="IPR039459">
    <property type="entry name" value="RepB-like_DNA_primase_dom"/>
</dbReference>
<protein>
    <submittedName>
        <fullName evidence="4">Uncharacterized protein</fullName>
    </submittedName>
</protein>
<proteinExistence type="predicted"/>
<evidence type="ECO:0000313" key="5">
    <source>
        <dbReference type="Proteomes" id="UP000324996"/>
    </source>
</evidence>
<dbReference type="Proteomes" id="UP000324996">
    <property type="component" value="Unassembled WGS sequence"/>
</dbReference>
<reference evidence="4 5" key="1">
    <citation type="submission" date="2019-09" db="EMBL/GenBank/DDBJ databases">
        <title>NBRP : Genome information of microbial organism related human and environment.</title>
        <authorList>
            <person name="Hattori M."/>
            <person name="Oshima K."/>
            <person name="Inaba H."/>
            <person name="Suda W."/>
            <person name="Sakamoto M."/>
            <person name="Iino T."/>
            <person name="Kitahara M."/>
            <person name="Oshida Y."/>
            <person name="Iida T."/>
            <person name="Kudo T."/>
            <person name="Itoh T."/>
            <person name="Ohkuma M."/>
        </authorList>
    </citation>
    <scope>NUCLEOTIDE SEQUENCE [LARGE SCALE GENOMIC DNA]</scope>
    <source>
        <strain evidence="4 5">Q-1</strain>
    </source>
</reference>
<dbReference type="Gene3D" id="3.30.1490.240">
    <property type="entry name" value="RepB DNA-primase, N-terminal domain"/>
    <property type="match status" value="1"/>
</dbReference>
<feature type="compositionally biased region" description="Basic and acidic residues" evidence="1">
    <location>
        <begin position="539"/>
        <end position="566"/>
    </location>
</feature>
<sequence length="583" mass="64082">MKAKVGRGKGFRGVLNYALSPKKAARIVGGNMATETARGMAAEFKISRELRSNVEKPVWHCSLALPAGEQIGVSEWEEISNDFMEKMGLGQHQFVAIEHNDTDYQHIHIIASRIGLDERVWHGKWEAFRAIEATRDLERKYGLTITPGLEDVAAEDHRRALKKGEVERSLRTGEASVRLILQNLVKDATIGNKSVLAFIDRLEAAGVMVRPNVARTGRMNGFSFGYNGVWLKGSQLGKSYSWAGLQRAGIVYEQDRDGAALIARAEQSGTSDRRSGPESGMPERQEQNHSTGHTLAGPVAPTHSGTVEHGPDDTIPPALAEQKAAWRQQHAALNAPVYRITLRSQRTDLENFNHGKGKGPNGCEQFYPAADVEKLLPDLSRQNARGYDIYVTPIDPAHHYIVVGGLNGDDLDQLRADGYVPSLVQGSGVGNCQAILKLPKKDGPDEQAAANKLVVELNHQFGNPDYTAITSRFRLAGFSNRKPGRDNVFTRILEALGEICQRAAARLNAIREAMARARKERVVRLRAIKAETETSPSEGKQEGGKDHIRSRSDRLEPGQIEPKQDEPELGDDNENDQGSGLTP</sequence>
<evidence type="ECO:0000259" key="3">
    <source>
        <dbReference type="Pfam" id="PF16793"/>
    </source>
</evidence>
<feature type="domain" description="MobA/VirD2-like nuclease" evidence="2">
    <location>
        <begin position="17"/>
        <end position="143"/>
    </location>
</feature>
<evidence type="ECO:0000259" key="2">
    <source>
        <dbReference type="Pfam" id="PF03432"/>
    </source>
</evidence>
<gene>
    <name evidence="4" type="ORF">JCM17846_33550</name>
</gene>
<feature type="compositionally biased region" description="Basic and acidic residues" evidence="1">
    <location>
        <begin position="271"/>
        <end position="287"/>
    </location>
</feature>
<feature type="region of interest" description="Disordered" evidence="1">
    <location>
        <begin position="264"/>
        <end position="316"/>
    </location>
</feature>
<evidence type="ECO:0000313" key="4">
    <source>
        <dbReference type="EMBL" id="GER05673.1"/>
    </source>
</evidence>
<dbReference type="Pfam" id="PF16793">
    <property type="entry name" value="RepB_primase"/>
    <property type="match status" value="1"/>
</dbReference>
<keyword evidence="5" id="KW-1185">Reference proteome</keyword>
<accession>A0A5A7NB97</accession>
<feature type="domain" description="RepB-like DNA primase" evidence="3">
    <location>
        <begin position="372"/>
        <end position="501"/>
    </location>
</feature>
<dbReference type="InterPro" id="IPR005094">
    <property type="entry name" value="Endonuclease_MobA/VirD2"/>
</dbReference>
<dbReference type="Pfam" id="PF03432">
    <property type="entry name" value="Relaxase"/>
    <property type="match status" value="1"/>
</dbReference>
<evidence type="ECO:0000256" key="1">
    <source>
        <dbReference type="SAM" id="MobiDB-lite"/>
    </source>
</evidence>
<dbReference type="RefSeq" id="WP_052371233.1">
    <property type="nucleotide sequence ID" value="NZ_BKCN01000041.1"/>
</dbReference>
<organism evidence="4 5">
    <name type="scientific">Iodidimonas nitroreducens</name>
    <dbReference type="NCBI Taxonomy" id="1236968"/>
    <lineage>
        <taxon>Bacteria</taxon>
        <taxon>Pseudomonadati</taxon>
        <taxon>Pseudomonadota</taxon>
        <taxon>Alphaproteobacteria</taxon>
        <taxon>Iodidimonadales</taxon>
        <taxon>Iodidimonadaceae</taxon>
        <taxon>Iodidimonas</taxon>
    </lineage>
</organism>
<dbReference type="Gene3D" id="3.30.70.1790">
    <property type="entry name" value="RepB DNA-primase, N-terminal domain"/>
    <property type="match status" value="1"/>
</dbReference>